<organism evidence="1">
    <name type="scientific">Arion vulgaris</name>
    <dbReference type="NCBI Taxonomy" id="1028688"/>
    <lineage>
        <taxon>Eukaryota</taxon>
        <taxon>Metazoa</taxon>
        <taxon>Spiralia</taxon>
        <taxon>Lophotrochozoa</taxon>
        <taxon>Mollusca</taxon>
        <taxon>Gastropoda</taxon>
        <taxon>Heterobranchia</taxon>
        <taxon>Euthyneura</taxon>
        <taxon>Panpulmonata</taxon>
        <taxon>Eupulmonata</taxon>
        <taxon>Stylommatophora</taxon>
        <taxon>Helicina</taxon>
        <taxon>Arionoidea</taxon>
        <taxon>Arionidae</taxon>
        <taxon>Arion</taxon>
    </lineage>
</organism>
<dbReference type="AlphaFoldDB" id="A0A0B6XSX9"/>
<feature type="non-terminal residue" evidence="1">
    <location>
        <position position="80"/>
    </location>
</feature>
<gene>
    <name evidence="1" type="primary">ORF160</name>
</gene>
<proteinExistence type="predicted"/>
<evidence type="ECO:0000313" key="1">
    <source>
        <dbReference type="EMBL" id="CEK46933.1"/>
    </source>
</evidence>
<feature type="non-terminal residue" evidence="1">
    <location>
        <position position="1"/>
    </location>
</feature>
<name>A0A0B6XSX9_9EUPU</name>
<dbReference type="EMBL" id="HACG01000068">
    <property type="protein sequence ID" value="CEK46933.1"/>
    <property type="molecule type" value="Transcribed_RNA"/>
</dbReference>
<sequence>PLLSQLPLSSVNTGRSHILSTSNPERVLHKPPKPCSWNIPLNINIYDSPTVTSTVPALVASSSLKTTSNTQPILLHKHTN</sequence>
<protein>
    <submittedName>
        <fullName evidence="1">Uncharacterized protein</fullName>
    </submittedName>
</protein>
<reference evidence="1" key="1">
    <citation type="submission" date="2014-12" db="EMBL/GenBank/DDBJ databases">
        <title>Insight into the proteome of Arion vulgaris.</title>
        <authorList>
            <person name="Aradska J."/>
            <person name="Bulat T."/>
            <person name="Smidak R."/>
            <person name="Sarate P."/>
            <person name="Gangsoo J."/>
            <person name="Sialana F."/>
            <person name="Bilban M."/>
            <person name="Lubec G."/>
        </authorList>
    </citation>
    <scope>NUCLEOTIDE SEQUENCE</scope>
    <source>
        <tissue evidence="1">Skin</tissue>
    </source>
</reference>
<accession>A0A0B6XSX9</accession>